<evidence type="ECO:0008006" key="4">
    <source>
        <dbReference type="Google" id="ProtNLM"/>
    </source>
</evidence>
<protein>
    <recommendedName>
        <fullName evidence="4">Secreted protein</fullName>
    </recommendedName>
</protein>
<feature type="chain" id="PRO_5002362472" description="Secreted protein" evidence="1">
    <location>
        <begin position="30"/>
        <end position="77"/>
    </location>
</feature>
<dbReference type="HOGENOM" id="CLU_2642303_0_0_1"/>
<proteinExistence type="predicted"/>
<evidence type="ECO:0000313" key="3">
    <source>
        <dbReference type="Proteomes" id="UP000006591"/>
    </source>
</evidence>
<name>A0A0E0HXZ9_ORYNI</name>
<sequence length="77" mass="8011">MREEATTPLARSGWRWLLLLTAAVTTAAAAAAVVVEAAAVVVEASWRRSCGLVGGEACRAGVMEAGDVWLLEASVVR</sequence>
<dbReference type="EnsemblPlants" id="ONIVA07G05520.1">
    <property type="protein sequence ID" value="ONIVA07G05520.1"/>
    <property type="gene ID" value="ONIVA07G05520"/>
</dbReference>
<reference evidence="2" key="1">
    <citation type="submission" date="2015-04" db="UniProtKB">
        <authorList>
            <consortium name="EnsemblPlants"/>
        </authorList>
    </citation>
    <scope>IDENTIFICATION</scope>
    <source>
        <strain evidence="2">SL10</strain>
    </source>
</reference>
<dbReference type="Proteomes" id="UP000006591">
    <property type="component" value="Chromosome 7"/>
</dbReference>
<accession>A0A0E0HXZ9</accession>
<organism evidence="2">
    <name type="scientific">Oryza nivara</name>
    <name type="common">Indian wild rice</name>
    <name type="synonym">Oryza sativa f. spontanea</name>
    <dbReference type="NCBI Taxonomy" id="4536"/>
    <lineage>
        <taxon>Eukaryota</taxon>
        <taxon>Viridiplantae</taxon>
        <taxon>Streptophyta</taxon>
        <taxon>Embryophyta</taxon>
        <taxon>Tracheophyta</taxon>
        <taxon>Spermatophyta</taxon>
        <taxon>Magnoliopsida</taxon>
        <taxon>Liliopsida</taxon>
        <taxon>Poales</taxon>
        <taxon>Poaceae</taxon>
        <taxon>BOP clade</taxon>
        <taxon>Oryzoideae</taxon>
        <taxon>Oryzeae</taxon>
        <taxon>Oryzinae</taxon>
        <taxon>Oryza</taxon>
    </lineage>
</organism>
<dbReference type="Gramene" id="ONIVA07G05520.1">
    <property type="protein sequence ID" value="ONIVA07G05520.1"/>
    <property type="gene ID" value="ONIVA07G05520"/>
</dbReference>
<reference evidence="2" key="2">
    <citation type="submission" date="2018-04" db="EMBL/GenBank/DDBJ databases">
        <title>OnivRS2 (Oryza nivara Reference Sequence Version 2).</title>
        <authorList>
            <person name="Zhang J."/>
            <person name="Kudrna D."/>
            <person name="Lee S."/>
            <person name="Talag J."/>
            <person name="Rajasekar S."/>
            <person name="Welchert J."/>
            <person name="Hsing Y.-I."/>
            <person name="Wing R.A."/>
        </authorList>
    </citation>
    <scope>NUCLEOTIDE SEQUENCE [LARGE SCALE GENOMIC DNA]</scope>
    <source>
        <strain evidence="2">SL10</strain>
    </source>
</reference>
<dbReference type="AlphaFoldDB" id="A0A0E0HXZ9"/>
<evidence type="ECO:0000256" key="1">
    <source>
        <dbReference type="SAM" id="SignalP"/>
    </source>
</evidence>
<evidence type="ECO:0000313" key="2">
    <source>
        <dbReference type="EnsemblPlants" id="ONIVA07G05520.1"/>
    </source>
</evidence>
<feature type="signal peptide" evidence="1">
    <location>
        <begin position="1"/>
        <end position="29"/>
    </location>
</feature>
<keyword evidence="3" id="KW-1185">Reference proteome</keyword>
<keyword evidence="1" id="KW-0732">Signal</keyword>